<feature type="non-terminal residue" evidence="2">
    <location>
        <position position="1"/>
    </location>
</feature>
<proteinExistence type="predicted"/>
<feature type="compositionally biased region" description="Polar residues" evidence="1">
    <location>
        <begin position="86"/>
        <end position="95"/>
    </location>
</feature>
<feature type="compositionally biased region" description="Basic and acidic residues" evidence="1">
    <location>
        <begin position="73"/>
        <end position="84"/>
    </location>
</feature>
<reference evidence="2 3" key="1">
    <citation type="submission" date="2022-05" db="EMBL/GenBank/DDBJ databases">
        <authorList>
            <consortium name="Genoscope - CEA"/>
            <person name="William W."/>
        </authorList>
    </citation>
    <scope>NUCLEOTIDE SEQUENCE [LARGE SCALE GENOMIC DNA]</scope>
</reference>
<name>A0ABN8N853_9CNID</name>
<protein>
    <submittedName>
        <fullName evidence="2">Uncharacterized protein</fullName>
    </submittedName>
</protein>
<dbReference type="EMBL" id="CALNXI010000743">
    <property type="protein sequence ID" value="CAH3043065.1"/>
    <property type="molecule type" value="Genomic_DNA"/>
</dbReference>
<evidence type="ECO:0000313" key="2">
    <source>
        <dbReference type="EMBL" id="CAH3043065.1"/>
    </source>
</evidence>
<organism evidence="2 3">
    <name type="scientific">Porites evermanni</name>
    <dbReference type="NCBI Taxonomy" id="104178"/>
    <lineage>
        <taxon>Eukaryota</taxon>
        <taxon>Metazoa</taxon>
        <taxon>Cnidaria</taxon>
        <taxon>Anthozoa</taxon>
        <taxon>Hexacorallia</taxon>
        <taxon>Scleractinia</taxon>
        <taxon>Fungiina</taxon>
        <taxon>Poritidae</taxon>
        <taxon>Porites</taxon>
    </lineage>
</organism>
<gene>
    <name evidence="2" type="ORF">PEVE_00040569</name>
</gene>
<evidence type="ECO:0000313" key="3">
    <source>
        <dbReference type="Proteomes" id="UP001159427"/>
    </source>
</evidence>
<feature type="region of interest" description="Disordered" evidence="1">
    <location>
        <begin position="73"/>
        <end position="95"/>
    </location>
</feature>
<sequence>VAFDFSRHVHALVTLYVQFLCSDWSKFDSWEVVVDNVASVLLTISSLSFSTGSNLHQGRNMVYGLRAQSPKYDWDQGSEERAQGSEEWNQGSQGF</sequence>
<comment type="caution">
    <text evidence="2">The sequence shown here is derived from an EMBL/GenBank/DDBJ whole genome shotgun (WGS) entry which is preliminary data.</text>
</comment>
<keyword evidence="3" id="KW-1185">Reference proteome</keyword>
<dbReference type="Proteomes" id="UP001159427">
    <property type="component" value="Unassembled WGS sequence"/>
</dbReference>
<evidence type="ECO:0000256" key="1">
    <source>
        <dbReference type="SAM" id="MobiDB-lite"/>
    </source>
</evidence>
<accession>A0ABN8N853</accession>